<evidence type="ECO:0000256" key="1">
    <source>
        <dbReference type="ARBA" id="ARBA00004323"/>
    </source>
</evidence>
<evidence type="ECO:0000256" key="7">
    <source>
        <dbReference type="SAM" id="Phobius"/>
    </source>
</evidence>
<dbReference type="Pfam" id="PF03016">
    <property type="entry name" value="Exostosin_GT47"/>
    <property type="match status" value="1"/>
</dbReference>
<evidence type="ECO:0000256" key="2">
    <source>
        <dbReference type="ARBA" id="ARBA00010271"/>
    </source>
</evidence>
<keyword evidence="9" id="KW-0808">Transferase</keyword>
<feature type="transmembrane region" description="Helical" evidence="7">
    <location>
        <begin position="48"/>
        <end position="67"/>
    </location>
</feature>
<dbReference type="GO" id="GO:0000139">
    <property type="term" value="C:Golgi membrane"/>
    <property type="evidence" value="ECO:0007669"/>
    <property type="project" value="UniProtKB-SubCell"/>
</dbReference>
<feature type="region of interest" description="Disordered" evidence="6">
    <location>
        <begin position="135"/>
        <end position="157"/>
    </location>
</feature>
<evidence type="ECO:0000313" key="9">
    <source>
        <dbReference type="EMBL" id="RVW50566.1"/>
    </source>
</evidence>
<dbReference type="PANTHER" id="PTHR11062:SF59">
    <property type="entry name" value="EXOSTOSIN FAMILY PROTEIN"/>
    <property type="match status" value="1"/>
</dbReference>
<dbReference type="GO" id="GO:0016757">
    <property type="term" value="F:glycosyltransferase activity"/>
    <property type="evidence" value="ECO:0007669"/>
    <property type="project" value="UniProtKB-KW"/>
</dbReference>
<evidence type="ECO:0000256" key="4">
    <source>
        <dbReference type="ARBA" id="ARBA00022968"/>
    </source>
</evidence>
<feature type="domain" description="Exostosin GT47" evidence="8">
    <location>
        <begin position="239"/>
        <end position="520"/>
    </location>
</feature>
<keyword evidence="7" id="KW-1133">Transmembrane helix</keyword>
<gene>
    <name evidence="9" type="primary">VvCHDh000093_11</name>
    <name evidence="9" type="ORF">CK203_074574</name>
</gene>
<protein>
    <submittedName>
        <fullName evidence="9">Putative glycosyltransferase</fullName>
    </submittedName>
</protein>
<dbReference type="AlphaFoldDB" id="A0A438ES45"/>
<organism evidence="9 10">
    <name type="scientific">Vitis vinifera</name>
    <name type="common">Grape</name>
    <dbReference type="NCBI Taxonomy" id="29760"/>
    <lineage>
        <taxon>Eukaryota</taxon>
        <taxon>Viridiplantae</taxon>
        <taxon>Streptophyta</taxon>
        <taxon>Embryophyta</taxon>
        <taxon>Tracheophyta</taxon>
        <taxon>Spermatophyta</taxon>
        <taxon>Magnoliopsida</taxon>
        <taxon>eudicotyledons</taxon>
        <taxon>Gunneridae</taxon>
        <taxon>Pentapetalae</taxon>
        <taxon>rosids</taxon>
        <taxon>Vitales</taxon>
        <taxon>Vitaceae</taxon>
        <taxon>Viteae</taxon>
        <taxon>Vitis</taxon>
    </lineage>
</organism>
<keyword evidence="5" id="KW-0333">Golgi apparatus</keyword>
<dbReference type="InterPro" id="IPR004263">
    <property type="entry name" value="Exostosin"/>
</dbReference>
<evidence type="ECO:0000259" key="8">
    <source>
        <dbReference type="Pfam" id="PF03016"/>
    </source>
</evidence>
<dbReference type="Proteomes" id="UP000288805">
    <property type="component" value="Unassembled WGS sequence"/>
</dbReference>
<dbReference type="InterPro" id="IPR040911">
    <property type="entry name" value="Exostosin_GT47"/>
</dbReference>
<dbReference type="EMBL" id="QGNW01001195">
    <property type="protein sequence ID" value="RVW50566.1"/>
    <property type="molecule type" value="Genomic_DNA"/>
</dbReference>
<evidence type="ECO:0000313" key="10">
    <source>
        <dbReference type="Proteomes" id="UP000288805"/>
    </source>
</evidence>
<dbReference type="PANTHER" id="PTHR11062">
    <property type="entry name" value="EXOSTOSIN HEPARAN SULFATE GLYCOSYLTRANSFERASE -RELATED"/>
    <property type="match status" value="1"/>
</dbReference>
<keyword evidence="7" id="KW-0472">Membrane</keyword>
<evidence type="ECO:0000256" key="6">
    <source>
        <dbReference type="SAM" id="MobiDB-lite"/>
    </source>
</evidence>
<comment type="subcellular location">
    <subcellularLocation>
        <location evidence="1">Golgi apparatus membrane</location>
        <topology evidence="1">Single-pass type II membrane protein</topology>
    </subcellularLocation>
</comment>
<keyword evidence="4" id="KW-0735">Signal-anchor</keyword>
<comment type="caution">
    <text evidence="9">The sequence shown here is derived from an EMBL/GenBank/DDBJ whole genome shotgun (WGS) entry which is preliminary data.</text>
</comment>
<accession>A0A438ES45</accession>
<keyword evidence="7" id="KW-0812">Transmembrane</keyword>
<name>A0A438ES45_VITVI</name>
<comment type="similarity">
    <text evidence="2">Belongs to the glycosyltransferase 47 family.</text>
</comment>
<reference evidence="9 10" key="1">
    <citation type="journal article" date="2018" name="PLoS Genet.">
        <title>Population sequencing reveals clonal diversity and ancestral inbreeding in the grapevine cultivar Chardonnay.</title>
        <authorList>
            <person name="Roach M.J."/>
            <person name="Johnson D.L."/>
            <person name="Bohlmann J."/>
            <person name="van Vuuren H.J."/>
            <person name="Jones S.J."/>
            <person name="Pretorius I.S."/>
            <person name="Schmidt S.A."/>
            <person name="Borneman A.R."/>
        </authorList>
    </citation>
    <scope>NUCLEOTIDE SEQUENCE [LARGE SCALE GENOMIC DNA]</scope>
    <source>
        <strain evidence="10">cv. Chardonnay</strain>
        <tissue evidence="9">Leaf</tissue>
    </source>
</reference>
<evidence type="ECO:0000256" key="3">
    <source>
        <dbReference type="ARBA" id="ARBA00022676"/>
    </source>
</evidence>
<keyword evidence="3" id="KW-0328">Glycosyltransferase</keyword>
<evidence type="ECO:0000256" key="5">
    <source>
        <dbReference type="ARBA" id="ARBA00023034"/>
    </source>
</evidence>
<proteinExistence type="inferred from homology"/>
<sequence length="574" mass="66454">MLLTLHDVVLVGLSASKLIELPYLDNEMKRLLQLVAVVLMYRINWKKLFVVVAIMTTAGMVLQTYTLPYPMATWFLPPQTMVSSYKSLNGSTVHLTETLSLESAEQFQLVPTAPVVSLNSSTELVKSVPIVEERAQVSPRRNPSSRRRRKNAKIDKTNEQKVVFHPPPPRTVPTRLQRYIWSLPPDEALLFAKREIQNVSTVTDDPELYASLFHNVFCFQKELQCCINSRSYELMETILKVYIYPDGARPIFHAPHLRGIYASEGWFMKLMEENRQFVTRDPKKAHLFYLPYSARQLETALYVPNSHNIRPLSIFLRDHVNMIAAKYPFWNRTHGSDHFLVACHDWGPYTVNEHQELSRNTIKALCNADLSEGIFVAGKDVSLPETTIRNPRRPLRNVGGRRVSQRPILAFFAGNMHGRVRPTLLKYWSDKDEDMRIYGPLPNRISKKMSYIQHMKSSRFCICPMGYEVNSPRIVEAIYYECVPVIIADNFVPPLNDVLDWTAFSVIVAEKDIPKLKEILLAIPLRRYLVMQTNVKMVQKHFLWNPKPVRYDLFHMILHSIWFSRLNQIQISVS</sequence>